<gene>
    <name evidence="2" type="ORF">B0H67DRAFT_681538</name>
</gene>
<dbReference type="EMBL" id="JAUKUA010000003">
    <property type="protein sequence ID" value="KAK0719421.1"/>
    <property type="molecule type" value="Genomic_DNA"/>
</dbReference>
<keyword evidence="3" id="KW-1185">Reference proteome</keyword>
<sequence>MSDQELVPDFNEADFVWEDHTSALGKPYKVGHPKGEDGATTASNSADTGGNAKSDVAEDDGPKPPGWVPWTVPEDYRNGQDVFWKAPPVGFQTTSSGDVSDPVLVGGITSWWIRSETVGWSLHIKSNKRYKYRFRDETNDWYELRVFMTSKEHFVGYTSSKPNINRVEFYEPIF</sequence>
<feature type="region of interest" description="Disordered" evidence="1">
    <location>
        <begin position="26"/>
        <end position="66"/>
    </location>
</feature>
<reference evidence="2" key="1">
    <citation type="submission" date="2023-06" db="EMBL/GenBank/DDBJ databases">
        <title>Genome-scale phylogeny and comparative genomics of the fungal order Sordariales.</title>
        <authorList>
            <consortium name="Lawrence Berkeley National Laboratory"/>
            <person name="Hensen N."/>
            <person name="Bonometti L."/>
            <person name="Westerberg I."/>
            <person name="Brannstrom I.O."/>
            <person name="Guillou S."/>
            <person name="Cros-Aarteil S."/>
            <person name="Calhoun S."/>
            <person name="Haridas S."/>
            <person name="Kuo A."/>
            <person name="Mondo S."/>
            <person name="Pangilinan J."/>
            <person name="Riley R."/>
            <person name="Labutti K."/>
            <person name="Andreopoulos B."/>
            <person name="Lipzen A."/>
            <person name="Chen C."/>
            <person name="Yanf M."/>
            <person name="Daum C."/>
            <person name="Ng V."/>
            <person name="Clum A."/>
            <person name="Steindorff A."/>
            <person name="Ohm R."/>
            <person name="Martin F."/>
            <person name="Silar P."/>
            <person name="Natvig D."/>
            <person name="Lalanne C."/>
            <person name="Gautier V."/>
            <person name="Ament-Velasquez S.L."/>
            <person name="Kruys A."/>
            <person name="Hutchinson M.I."/>
            <person name="Powell A.J."/>
            <person name="Barry K."/>
            <person name="Miller A.N."/>
            <person name="Grigoriev I.V."/>
            <person name="Debuchy R."/>
            <person name="Gladieux P."/>
            <person name="Thoren M.H."/>
            <person name="Johannesson H."/>
        </authorList>
    </citation>
    <scope>NUCLEOTIDE SEQUENCE</scope>
    <source>
        <strain evidence="2">SMH4607-1</strain>
    </source>
</reference>
<dbReference type="Proteomes" id="UP001172102">
    <property type="component" value="Unassembled WGS sequence"/>
</dbReference>
<comment type="caution">
    <text evidence="2">The sequence shown here is derived from an EMBL/GenBank/DDBJ whole genome shotgun (WGS) entry which is preliminary data.</text>
</comment>
<accession>A0AA40E054</accession>
<protein>
    <submittedName>
        <fullName evidence="2">Uncharacterized protein</fullName>
    </submittedName>
</protein>
<name>A0AA40E054_9PEZI</name>
<proteinExistence type="predicted"/>
<dbReference type="AlphaFoldDB" id="A0AA40E054"/>
<organism evidence="2 3">
    <name type="scientific">Lasiosphaeris hirsuta</name>
    <dbReference type="NCBI Taxonomy" id="260670"/>
    <lineage>
        <taxon>Eukaryota</taxon>
        <taxon>Fungi</taxon>
        <taxon>Dikarya</taxon>
        <taxon>Ascomycota</taxon>
        <taxon>Pezizomycotina</taxon>
        <taxon>Sordariomycetes</taxon>
        <taxon>Sordariomycetidae</taxon>
        <taxon>Sordariales</taxon>
        <taxon>Lasiosphaeriaceae</taxon>
        <taxon>Lasiosphaeris</taxon>
    </lineage>
</organism>
<evidence type="ECO:0000256" key="1">
    <source>
        <dbReference type="SAM" id="MobiDB-lite"/>
    </source>
</evidence>
<evidence type="ECO:0000313" key="3">
    <source>
        <dbReference type="Proteomes" id="UP001172102"/>
    </source>
</evidence>
<evidence type="ECO:0000313" key="2">
    <source>
        <dbReference type="EMBL" id="KAK0719421.1"/>
    </source>
</evidence>